<dbReference type="Gene3D" id="3.30.565.10">
    <property type="entry name" value="Histidine kinase-like ATPase, C-terminal domain"/>
    <property type="match status" value="1"/>
</dbReference>
<name>A0A1I0R7L9_9BACT</name>
<dbReference type="Pfam" id="PF07730">
    <property type="entry name" value="HisKA_3"/>
    <property type="match status" value="1"/>
</dbReference>
<dbReference type="GO" id="GO:0005524">
    <property type="term" value="F:ATP binding"/>
    <property type="evidence" value="ECO:0007669"/>
    <property type="project" value="UniProtKB-KW"/>
</dbReference>
<sequence length="644" mass="73250">MKKRFDWLVLVLCLSVPLSLHAQSDSLHTVLNNALKENVTMDVVNGYKQLGRFYEANLNYDSAFYYYGLEGEYIKDQYDGVAYDTLIGKVYMDFGYVYLYQENSEMAGKYLDSAELVYKRAESIGNVTRVLNNRGMMLNDMNEFSLAVEYLLEALDYANNNDEVSNKSSVLNSVYINIGNSYIGLEDWENAVKYTKLAAKYRSPVQINNGHVHINLSSAYLNSDSLDLALKEARIAGAIYDSATFVYGKIGALNNIGQVYLKKKEYSTANEYFEEVIRLSNEFQYPLGFIEAWVNRSEIFGVNGEYDKGIAEMLKAEELCNQYNDKLYLRAVKENLAELYKQKGDYKNALLAYEQFKMLNDSLKNVEKTKSVNNLLIKYETAEKDLEIQTQKTTIASRNTQVTLLVSSLGLILLGGTLFYNRNKAKQKQQMQAAIIEEKERGLEAVVQATEEERKRISKDLHDGIGQQLNALKLGLSSVEKKVDGDLKSELSHITSQFTKSADEVRQISHQMMPRALMDDGLVKAVEDLLRNTFQYTEITYDFEHHKMEDRLNERIEISMYRILQELLSNIIKHSEATKVNVQLIRLKDKLSLLVEDNGKGFGNANSNGHGQMNIRNRLDMIKGTVNYEPSAESGVVAVITVPL</sequence>
<dbReference type="PANTHER" id="PTHR24421">
    <property type="entry name" value="NITRATE/NITRITE SENSOR PROTEIN NARX-RELATED"/>
    <property type="match status" value="1"/>
</dbReference>
<dbReference type="OrthoDB" id="9760839at2"/>
<evidence type="ECO:0000256" key="4">
    <source>
        <dbReference type="ARBA" id="ARBA00022679"/>
    </source>
</evidence>
<dbReference type="Gene3D" id="1.25.40.10">
    <property type="entry name" value="Tetratricopeptide repeat domain"/>
    <property type="match status" value="2"/>
</dbReference>
<dbReference type="InterPro" id="IPR036890">
    <property type="entry name" value="HATPase_C_sf"/>
</dbReference>
<evidence type="ECO:0000256" key="3">
    <source>
        <dbReference type="ARBA" id="ARBA00022553"/>
    </source>
</evidence>
<gene>
    <name evidence="14" type="ORF">SAMN05216290_3204</name>
</gene>
<dbReference type="InterPro" id="IPR011990">
    <property type="entry name" value="TPR-like_helical_dom_sf"/>
</dbReference>
<evidence type="ECO:0000256" key="11">
    <source>
        <dbReference type="SAM" id="SignalP"/>
    </source>
</evidence>
<feature type="domain" description="Histidine kinase/HSP90-like ATPase" evidence="12">
    <location>
        <begin position="557"/>
        <end position="644"/>
    </location>
</feature>
<keyword evidence="3" id="KW-0597">Phosphoprotein</keyword>
<evidence type="ECO:0000256" key="10">
    <source>
        <dbReference type="SAM" id="Coils"/>
    </source>
</evidence>
<dbReference type="AlphaFoldDB" id="A0A1I0R7L9"/>
<dbReference type="Pfam" id="PF13176">
    <property type="entry name" value="TPR_7"/>
    <property type="match status" value="1"/>
</dbReference>
<evidence type="ECO:0000256" key="9">
    <source>
        <dbReference type="PROSITE-ProRule" id="PRU00339"/>
    </source>
</evidence>
<proteinExistence type="predicted"/>
<dbReference type="PROSITE" id="PS50005">
    <property type="entry name" value="TPR"/>
    <property type="match status" value="1"/>
</dbReference>
<dbReference type="Gene3D" id="1.20.5.1930">
    <property type="match status" value="1"/>
</dbReference>
<dbReference type="Pfam" id="PF02518">
    <property type="entry name" value="HATPase_c"/>
    <property type="match status" value="1"/>
</dbReference>
<keyword evidence="7" id="KW-0067">ATP-binding</keyword>
<dbReference type="GeneID" id="99987882"/>
<dbReference type="SMART" id="SM00028">
    <property type="entry name" value="TPR"/>
    <property type="match status" value="5"/>
</dbReference>
<dbReference type="Pfam" id="PF13181">
    <property type="entry name" value="TPR_8"/>
    <property type="match status" value="2"/>
</dbReference>
<dbReference type="CDD" id="cd16917">
    <property type="entry name" value="HATPase_UhpB-NarQ-NarX-like"/>
    <property type="match status" value="1"/>
</dbReference>
<keyword evidence="5" id="KW-0547">Nucleotide-binding</keyword>
<dbReference type="InterPro" id="IPR003594">
    <property type="entry name" value="HATPase_dom"/>
</dbReference>
<feature type="signal peptide" evidence="11">
    <location>
        <begin position="1"/>
        <end position="22"/>
    </location>
</feature>
<evidence type="ECO:0000259" key="13">
    <source>
        <dbReference type="Pfam" id="PF07730"/>
    </source>
</evidence>
<dbReference type="InterPro" id="IPR050482">
    <property type="entry name" value="Sensor_HK_TwoCompSys"/>
</dbReference>
<keyword evidence="8" id="KW-0902">Two-component regulatory system</keyword>
<dbReference type="InterPro" id="IPR019734">
    <property type="entry name" value="TPR_rpt"/>
</dbReference>
<keyword evidence="6" id="KW-0418">Kinase</keyword>
<keyword evidence="9" id="KW-0802">TPR repeat</keyword>
<feature type="coiled-coil region" evidence="10">
    <location>
        <begin position="329"/>
        <end position="392"/>
    </location>
</feature>
<evidence type="ECO:0000256" key="8">
    <source>
        <dbReference type="ARBA" id="ARBA00023012"/>
    </source>
</evidence>
<accession>A0A1I0R7L9</accession>
<evidence type="ECO:0000256" key="6">
    <source>
        <dbReference type="ARBA" id="ARBA00022777"/>
    </source>
</evidence>
<keyword evidence="15" id="KW-1185">Reference proteome</keyword>
<dbReference type="RefSeq" id="WP_090259730.1">
    <property type="nucleotide sequence ID" value="NZ_FOIR01000003.1"/>
</dbReference>
<dbReference type="EC" id="2.7.13.3" evidence="2"/>
<evidence type="ECO:0000313" key="14">
    <source>
        <dbReference type="EMBL" id="SEW36660.1"/>
    </source>
</evidence>
<evidence type="ECO:0000313" key="15">
    <source>
        <dbReference type="Proteomes" id="UP000199437"/>
    </source>
</evidence>
<dbReference type="SUPFAM" id="SSF55874">
    <property type="entry name" value="ATPase domain of HSP90 chaperone/DNA topoisomerase II/histidine kinase"/>
    <property type="match status" value="1"/>
</dbReference>
<dbReference type="EMBL" id="FOIR01000003">
    <property type="protein sequence ID" value="SEW36660.1"/>
    <property type="molecule type" value="Genomic_DNA"/>
</dbReference>
<evidence type="ECO:0000256" key="2">
    <source>
        <dbReference type="ARBA" id="ARBA00012438"/>
    </source>
</evidence>
<dbReference type="GO" id="GO:0000155">
    <property type="term" value="F:phosphorelay sensor kinase activity"/>
    <property type="evidence" value="ECO:0007669"/>
    <property type="project" value="InterPro"/>
</dbReference>
<evidence type="ECO:0000256" key="1">
    <source>
        <dbReference type="ARBA" id="ARBA00000085"/>
    </source>
</evidence>
<protein>
    <recommendedName>
        <fullName evidence="2">histidine kinase</fullName>
        <ecNumber evidence="2">2.7.13.3</ecNumber>
    </recommendedName>
</protein>
<comment type="catalytic activity">
    <reaction evidence="1">
        <text>ATP + protein L-histidine = ADP + protein N-phospho-L-histidine.</text>
        <dbReference type="EC" id="2.7.13.3"/>
    </reaction>
</comment>
<organism evidence="14 15">
    <name type="scientific">Roseivirga pacifica</name>
    <dbReference type="NCBI Taxonomy" id="1267423"/>
    <lineage>
        <taxon>Bacteria</taxon>
        <taxon>Pseudomonadati</taxon>
        <taxon>Bacteroidota</taxon>
        <taxon>Cytophagia</taxon>
        <taxon>Cytophagales</taxon>
        <taxon>Roseivirgaceae</taxon>
        <taxon>Roseivirga</taxon>
    </lineage>
</organism>
<evidence type="ECO:0000256" key="5">
    <source>
        <dbReference type="ARBA" id="ARBA00022741"/>
    </source>
</evidence>
<dbReference type="SUPFAM" id="SSF48452">
    <property type="entry name" value="TPR-like"/>
    <property type="match status" value="1"/>
</dbReference>
<feature type="repeat" description="TPR" evidence="9">
    <location>
        <begin position="250"/>
        <end position="283"/>
    </location>
</feature>
<dbReference type="InterPro" id="IPR011712">
    <property type="entry name" value="Sig_transdc_His_kin_sub3_dim/P"/>
</dbReference>
<feature type="domain" description="Signal transduction histidine kinase subgroup 3 dimerisation and phosphoacceptor" evidence="13">
    <location>
        <begin position="453"/>
        <end position="516"/>
    </location>
</feature>
<keyword evidence="10" id="KW-0175">Coiled coil</keyword>
<dbReference type="STRING" id="1267423.SAMN05216290_3204"/>
<dbReference type="PANTHER" id="PTHR24421:SF10">
    <property type="entry name" value="NITRATE_NITRITE SENSOR PROTEIN NARQ"/>
    <property type="match status" value="1"/>
</dbReference>
<keyword evidence="11" id="KW-0732">Signal</keyword>
<evidence type="ECO:0000256" key="7">
    <source>
        <dbReference type="ARBA" id="ARBA00022840"/>
    </source>
</evidence>
<dbReference type="GO" id="GO:0016020">
    <property type="term" value="C:membrane"/>
    <property type="evidence" value="ECO:0007669"/>
    <property type="project" value="InterPro"/>
</dbReference>
<dbReference type="Proteomes" id="UP000199437">
    <property type="component" value="Unassembled WGS sequence"/>
</dbReference>
<evidence type="ECO:0000259" key="12">
    <source>
        <dbReference type="Pfam" id="PF02518"/>
    </source>
</evidence>
<feature type="chain" id="PRO_5011588812" description="histidine kinase" evidence="11">
    <location>
        <begin position="23"/>
        <end position="644"/>
    </location>
</feature>
<dbReference type="GO" id="GO:0046983">
    <property type="term" value="F:protein dimerization activity"/>
    <property type="evidence" value="ECO:0007669"/>
    <property type="project" value="InterPro"/>
</dbReference>
<keyword evidence="4" id="KW-0808">Transferase</keyword>
<reference evidence="15" key="1">
    <citation type="submission" date="2016-10" db="EMBL/GenBank/DDBJ databases">
        <authorList>
            <person name="Varghese N."/>
            <person name="Submissions S."/>
        </authorList>
    </citation>
    <scope>NUCLEOTIDE SEQUENCE [LARGE SCALE GENOMIC DNA]</scope>
    <source>
        <strain evidence="15">CGMCC 1.12402</strain>
    </source>
</reference>